<evidence type="ECO:0000256" key="1">
    <source>
        <dbReference type="SAM" id="MobiDB-lite"/>
    </source>
</evidence>
<proteinExistence type="predicted"/>
<keyword evidence="3" id="KW-1185">Reference proteome</keyword>
<gene>
    <name evidence="2" type="ORF">KSP39_PZI004857</name>
</gene>
<protein>
    <submittedName>
        <fullName evidence="2">Uncharacterized protein</fullName>
    </submittedName>
</protein>
<feature type="region of interest" description="Disordered" evidence="1">
    <location>
        <begin position="122"/>
        <end position="146"/>
    </location>
</feature>
<dbReference type="Proteomes" id="UP001418222">
    <property type="component" value="Unassembled WGS sequence"/>
</dbReference>
<comment type="caution">
    <text evidence="2">The sequence shown here is derived from an EMBL/GenBank/DDBJ whole genome shotgun (WGS) entry which is preliminary data.</text>
</comment>
<reference evidence="2 3" key="1">
    <citation type="journal article" date="2022" name="Nat. Plants">
        <title>Genomes of leafy and leafless Platanthera orchids illuminate the evolution of mycoheterotrophy.</title>
        <authorList>
            <person name="Li M.H."/>
            <person name="Liu K.W."/>
            <person name="Li Z."/>
            <person name="Lu H.C."/>
            <person name="Ye Q.L."/>
            <person name="Zhang D."/>
            <person name="Wang J.Y."/>
            <person name="Li Y.F."/>
            <person name="Zhong Z.M."/>
            <person name="Liu X."/>
            <person name="Yu X."/>
            <person name="Liu D.K."/>
            <person name="Tu X.D."/>
            <person name="Liu B."/>
            <person name="Hao Y."/>
            <person name="Liao X.Y."/>
            <person name="Jiang Y.T."/>
            <person name="Sun W.H."/>
            <person name="Chen J."/>
            <person name="Chen Y.Q."/>
            <person name="Ai Y."/>
            <person name="Zhai J.W."/>
            <person name="Wu S.S."/>
            <person name="Zhou Z."/>
            <person name="Hsiao Y.Y."/>
            <person name="Wu W.L."/>
            <person name="Chen Y.Y."/>
            <person name="Lin Y.F."/>
            <person name="Hsu J.L."/>
            <person name="Li C.Y."/>
            <person name="Wang Z.W."/>
            <person name="Zhao X."/>
            <person name="Zhong W.Y."/>
            <person name="Ma X.K."/>
            <person name="Ma L."/>
            <person name="Huang J."/>
            <person name="Chen G.Z."/>
            <person name="Huang M.Z."/>
            <person name="Huang L."/>
            <person name="Peng D.H."/>
            <person name="Luo Y.B."/>
            <person name="Zou S.Q."/>
            <person name="Chen S.P."/>
            <person name="Lan S."/>
            <person name="Tsai W.C."/>
            <person name="Van de Peer Y."/>
            <person name="Liu Z.J."/>
        </authorList>
    </citation>
    <scope>NUCLEOTIDE SEQUENCE [LARGE SCALE GENOMIC DNA]</scope>
    <source>
        <strain evidence="2">Lor287</strain>
    </source>
</reference>
<organism evidence="2 3">
    <name type="scientific">Platanthera zijinensis</name>
    <dbReference type="NCBI Taxonomy" id="2320716"/>
    <lineage>
        <taxon>Eukaryota</taxon>
        <taxon>Viridiplantae</taxon>
        <taxon>Streptophyta</taxon>
        <taxon>Embryophyta</taxon>
        <taxon>Tracheophyta</taxon>
        <taxon>Spermatophyta</taxon>
        <taxon>Magnoliopsida</taxon>
        <taxon>Liliopsida</taxon>
        <taxon>Asparagales</taxon>
        <taxon>Orchidaceae</taxon>
        <taxon>Orchidoideae</taxon>
        <taxon>Orchideae</taxon>
        <taxon>Orchidinae</taxon>
        <taxon>Platanthera</taxon>
    </lineage>
</organism>
<evidence type="ECO:0000313" key="3">
    <source>
        <dbReference type="Proteomes" id="UP001418222"/>
    </source>
</evidence>
<feature type="compositionally biased region" description="Polar residues" evidence="1">
    <location>
        <begin position="122"/>
        <end position="133"/>
    </location>
</feature>
<dbReference type="EMBL" id="JBBWWQ010000003">
    <property type="protein sequence ID" value="KAK8952011.1"/>
    <property type="molecule type" value="Genomic_DNA"/>
</dbReference>
<accession>A0AAP0BXF7</accession>
<dbReference type="AlphaFoldDB" id="A0AAP0BXF7"/>
<evidence type="ECO:0000313" key="2">
    <source>
        <dbReference type="EMBL" id="KAK8952011.1"/>
    </source>
</evidence>
<name>A0AAP0BXF7_9ASPA</name>
<sequence>MLLRPSNSASHLLISLPIEYDSIRNLFPFCYTCSSSSSSSCSYLPISFYANGHCPCGKLVNKKLEFVADAPPSSIAYSGVLILQLNSLESAVQQISKLDIKQLSCLESVNVDITVEEVSSNRLTGENKSSQTEPKSHRSKTWLKDDPSTGGGYLRISKYMISDNLVIRQPSSHIVITGILRRDDAGKEIHSLKGGIHAKIVEIGEQKHICFDLLF</sequence>